<comment type="caution">
    <text evidence="3">The sequence shown here is derived from an EMBL/GenBank/DDBJ whole genome shotgun (WGS) entry which is preliminary data.</text>
</comment>
<dbReference type="EMBL" id="JABSTV010001254">
    <property type="protein sequence ID" value="KAH7939692.1"/>
    <property type="molecule type" value="Genomic_DNA"/>
</dbReference>
<feature type="chain" id="PRO_5038628682" description="Membrane glycoprotein lig-1" evidence="2">
    <location>
        <begin position="26"/>
        <end position="239"/>
    </location>
</feature>
<reference evidence="3" key="2">
    <citation type="submission" date="2021-09" db="EMBL/GenBank/DDBJ databases">
        <authorList>
            <person name="Jia N."/>
            <person name="Wang J."/>
            <person name="Shi W."/>
            <person name="Du L."/>
            <person name="Sun Y."/>
            <person name="Zhan W."/>
            <person name="Jiang J."/>
            <person name="Wang Q."/>
            <person name="Zhang B."/>
            <person name="Ji P."/>
            <person name="Sakyi L.B."/>
            <person name="Cui X."/>
            <person name="Yuan T."/>
            <person name="Jiang B."/>
            <person name="Yang W."/>
            <person name="Lam T.T.-Y."/>
            <person name="Chang Q."/>
            <person name="Ding S."/>
            <person name="Wang X."/>
            <person name="Zhu J."/>
            <person name="Ruan X."/>
            <person name="Zhao L."/>
            <person name="Wei J."/>
            <person name="Que T."/>
            <person name="Du C."/>
            <person name="Cheng J."/>
            <person name="Dai P."/>
            <person name="Han X."/>
            <person name="Huang E."/>
            <person name="Gao Y."/>
            <person name="Liu J."/>
            <person name="Shao H."/>
            <person name="Ye R."/>
            <person name="Li L."/>
            <person name="Wei W."/>
            <person name="Wang X."/>
            <person name="Wang C."/>
            <person name="Huo Q."/>
            <person name="Li W."/>
            <person name="Guo W."/>
            <person name="Chen H."/>
            <person name="Chen S."/>
            <person name="Zhou L."/>
            <person name="Zhou L."/>
            <person name="Ni X."/>
            <person name="Tian J."/>
            <person name="Zhou Y."/>
            <person name="Sheng Y."/>
            <person name="Liu T."/>
            <person name="Pan Y."/>
            <person name="Xia L."/>
            <person name="Li J."/>
            <person name="Zhao F."/>
            <person name="Cao W."/>
        </authorList>
    </citation>
    <scope>NUCLEOTIDE SEQUENCE</scope>
    <source>
        <strain evidence="3">Rsan-2018</strain>
        <tissue evidence="3">Larvae</tissue>
    </source>
</reference>
<organism evidence="3 4">
    <name type="scientific">Rhipicephalus sanguineus</name>
    <name type="common">Brown dog tick</name>
    <name type="synonym">Ixodes sanguineus</name>
    <dbReference type="NCBI Taxonomy" id="34632"/>
    <lineage>
        <taxon>Eukaryota</taxon>
        <taxon>Metazoa</taxon>
        <taxon>Ecdysozoa</taxon>
        <taxon>Arthropoda</taxon>
        <taxon>Chelicerata</taxon>
        <taxon>Arachnida</taxon>
        <taxon>Acari</taxon>
        <taxon>Parasitiformes</taxon>
        <taxon>Ixodida</taxon>
        <taxon>Ixodoidea</taxon>
        <taxon>Ixodidae</taxon>
        <taxon>Rhipicephalinae</taxon>
        <taxon>Rhipicephalus</taxon>
        <taxon>Rhipicephalus</taxon>
    </lineage>
</organism>
<evidence type="ECO:0000313" key="4">
    <source>
        <dbReference type="Proteomes" id="UP000821837"/>
    </source>
</evidence>
<dbReference type="InterPro" id="IPR050328">
    <property type="entry name" value="Dev_Immune_Receptor"/>
</dbReference>
<dbReference type="PANTHER" id="PTHR24373:SF275">
    <property type="entry name" value="TIR DOMAIN-CONTAINING PROTEIN"/>
    <property type="match status" value="1"/>
</dbReference>
<keyword evidence="4" id="KW-1185">Reference proteome</keyword>
<evidence type="ECO:0008006" key="5">
    <source>
        <dbReference type="Google" id="ProtNLM"/>
    </source>
</evidence>
<dbReference type="SUPFAM" id="SSF52058">
    <property type="entry name" value="L domain-like"/>
    <property type="match status" value="1"/>
</dbReference>
<dbReference type="Proteomes" id="UP000821837">
    <property type="component" value="Chromosome 8"/>
</dbReference>
<dbReference type="PANTHER" id="PTHR24373">
    <property type="entry name" value="SLIT RELATED LEUCINE-RICH REPEAT NEURONAL PROTEIN"/>
    <property type="match status" value="1"/>
</dbReference>
<evidence type="ECO:0000256" key="1">
    <source>
        <dbReference type="ARBA" id="ARBA00022729"/>
    </source>
</evidence>
<dbReference type="InterPro" id="IPR032675">
    <property type="entry name" value="LRR_dom_sf"/>
</dbReference>
<dbReference type="VEuPathDB" id="VectorBase:RSAN_058004"/>
<gene>
    <name evidence="3" type="ORF">HPB52_016104</name>
</gene>
<evidence type="ECO:0000256" key="2">
    <source>
        <dbReference type="SAM" id="SignalP"/>
    </source>
</evidence>
<reference evidence="3" key="1">
    <citation type="journal article" date="2020" name="Cell">
        <title>Large-Scale Comparative Analyses of Tick Genomes Elucidate Their Genetic Diversity and Vector Capacities.</title>
        <authorList>
            <consortium name="Tick Genome and Microbiome Consortium (TIGMIC)"/>
            <person name="Jia N."/>
            <person name="Wang J."/>
            <person name="Shi W."/>
            <person name="Du L."/>
            <person name="Sun Y."/>
            <person name="Zhan W."/>
            <person name="Jiang J.F."/>
            <person name="Wang Q."/>
            <person name="Zhang B."/>
            <person name="Ji P."/>
            <person name="Bell-Sakyi L."/>
            <person name="Cui X.M."/>
            <person name="Yuan T.T."/>
            <person name="Jiang B.G."/>
            <person name="Yang W.F."/>
            <person name="Lam T.T."/>
            <person name="Chang Q.C."/>
            <person name="Ding S.J."/>
            <person name="Wang X.J."/>
            <person name="Zhu J.G."/>
            <person name="Ruan X.D."/>
            <person name="Zhao L."/>
            <person name="Wei J.T."/>
            <person name="Ye R.Z."/>
            <person name="Que T.C."/>
            <person name="Du C.H."/>
            <person name="Zhou Y.H."/>
            <person name="Cheng J.X."/>
            <person name="Dai P.F."/>
            <person name="Guo W.B."/>
            <person name="Han X.H."/>
            <person name="Huang E.J."/>
            <person name="Li L.F."/>
            <person name="Wei W."/>
            <person name="Gao Y.C."/>
            <person name="Liu J.Z."/>
            <person name="Shao H.Z."/>
            <person name="Wang X."/>
            <person name="Wang C.C."/>
            <person name="Yang T.C."/>
            <person name="Huo Q.B."/>
            <person name="Li W."/>
            <person name="Chen H.Y."/>
            <person name="Chen S.E."/>
            <person name="Zhou L.G."/>
            <person name="Ni X.B."/>
            <person name="Tian J.H."/>
            <person name="Sheng Y."/>
            <person name="Liu T."/>
            <person name="Pan Y.S."/>
            <person name="Xia L.Y."/>
            <person name="Li J."/>
            <person name="Zhao F."/>
            <person name="Cao W.C."/>
        </authorList>
    </citation>
    <scope>NUCLEOTIDE SEQUENCE</scope>
    <source>
        <strain evidence="3">Rsan-2018</strain>
    </source>
</reference>
<name>A0A9D4PFT8_RHISA</name>
<accession>A0A9D4PFT8</accession>
<evidence type="ECO:0000313" key="3">
    <source>
        <dbReference type="EMBL" id="KAH7939692.1"/>
    </source>
</evidence>
<protein>
    <recommendedName>
        <fullName evidence="5">Membrane glycoprotein lig-1</fullName>
    </recommendedName>
</protein>
<dbReference type="Gene3D" id="3.80.10.10">
    <property type="entry name" value="Ribonuclease Inhibitor"/>
    <property type="match status" value="1"/>
</dbReference>
<dbReference type="AlphaFoldDB" id="A0A9D4PFT8"/>
<feature type="signal peptide" evidence="2">
    <location>
        <begin position="1"/>
        <end position="25"/>
    </location>
</feature>
<dbReference type="Pfam" id="PF13855">
    <property type="entry name" value="LRR_8"/>
    <property type="match status" value="1"/>
</dbReference>
<dbReference type="InterPro" id="IPR001611">
    <property type="entry name" value="Leu-rich_rpt"/>
</dbReference>
<keyword evidence="1 2" id="KW-0732">Signal</keyword>
<sequence>MRRPNFLTGHLLVATALMASYTAQAYKQVSCPQSAFLMPCRCIEASIGLRILCSGIPSTRHLEVPFSYLRAYELNALTLQHVNFSIMVDLFKGLNVVTIKILHSTFRVSPTQGHDDTTIILGSKLEGLDVRHTDLDLGDAHLGATDSLKHVMVDTSTIEVLRKNWFHGLTRLKSFSIQNTRIERVEDQALSGLDSVEEIKLPSNRLQKVRRTYFPQLASSLQHLDLRYDVKKELHAHNR</sequence>
<proteinExistence type="predicted"/>